<feature type="domain" description="PilZ" evidence="2">
    <location>
        <begin position="7"/>
        <end position="101"/>
    </location>
</feature>
<dbReference type="InterPro" id="IPR027021">
    <property type="entry name" value="C-di-GMP_BP_PA4608"/>
</dbReference>
<keyword evidence="1" id="KW-0973">c-di-GMP</keyword>
<proteinExistence type="predicted"/>
<dbReference type="Proteomes" id="UP000434580">
    <property type="component" value="Unassembled WGS sequence"/>
</dbReference>
<dbReference type="Gene3D" id="2.40.10.220">
    <property type="entry name" value="predicted glycosyltransferase like domains"/>
    <property type="match status" value="1"/>
</dbReference>
<accession>A0A5S9N399</accession>
<dbReference type="InterPro" id="IPR009875">
    <property type="entry name" value="PilZ_domain"/>
</dbReference>
<comment type="function">
    <text evidence="1">Binds the second messenger bis-(3'-5') cyclic dimeric guanosine monophosphate (c-di-GMP). Can bind two c-di-GMP molecules per monomer. May play a role in bacterial second-messenger regulated processes. Binding to c-di-GMP induces a conformational change of the C- and N-termini resulting in the exposure of a highly negative surface on one side of the protein to a possible effector protein.</text>
</comment>
<keyword evidence="1" id="KW-0547">Nucleotide-binding</keyword>
<dbReference type="EMBL" id="CACSII010000001">
    <property type="protein sequence ID" value="CAA0083943.1"/>
    <property type="molecule type" value="Genomic_DNA"/>
</dbReference>
<dbReference type="GO" id="GO:0035438">
    <property type="term" value="F:cyclic-di-GMP binding"/>
    <property type="evidence" value="ECO:0007669"/>
    <property type="project" value="InterPro"/>
</dbReference>
<gene>
    <name evidence="3" type="ORF">DPBNPPHM_00655</name>
</gene>
<dbReference type="OrthoDB" id="5298508at2"/>
<sequence length="132" mass="15049">MDNNKSNRRRYTRVDFDASVSIQQHETYYNAELVDVSLKGMLVRLPNADIKPNQLLNITLTLSAAVSIHCEARWAHKKNDIAGLSIVKLDVDSMQHLCRLVQFNSDDQYLLDRDLQQLAEECTDNGGYTPQP</sequence>
<organism evidence="3 4">
    <name type="scientific">BD1-7 clade bacterium</name>
    <dbReference type="NCBI Taxonomy" id="2029982"/>
    <lineage>
        <taxon>Bacteria</taxon>
        <taxon>Pseudomonadati</taxon>
        <taxon>Pseudomonadota</taxon>
        <taxon>Gammaproteobacteria</taxon>
        <taxon>Cellvibrionales</taxon>
        <taxon>Spongiibacteraceae</taxon>
        <taxon>BD1-7 clade</taxon>
    </lineage>
</organism>
<evidence type="ECO:0000259" key="2">
    <source>
        <dbReference type="Pfam" id="PF07238"/>
    </source>
</evidence>
<dbReference type="AlphaFoldDB" id="A0A5S9N399"/>
<evidence type="ECO:0000313" key="3">
    <source>
        <dbReference type="EMBL" id="CAA0083943.1"/>
    </source>
</evidence>
<comment type="subunit">
    <text evidence="1">Monomer in both c-di-GMP-bound and free forms.</text>
</comment>
<reference evidence="3 4" key="1">
    <citation type="submission" date="2019-11" db="EMBL/GenBank/DDBJ databases">
        <authorList>
            <person name="Holert J."/>
        </authorList>
    </citation>
    <scope>NUCLEOTIDE SEQUENCE [LARGE SCALE GENOMIC DNA]</scope>
    <source>
        <strain evidence="3">BC5_2</strain>
    </source>
</reference>
<evidence type="ECO:0000313" key="4">
    <source>
        <dbReference type="Proteomes" id="UP000434580"/>
    </source>
</evidence>
<dbReference type="PIRSF" id="PIRSF028141">
    <property type="entry name" value="C-di-GMP_BP_PA4608"/>
    <property type="match status" value="1"/>
</dbReference>
<dbReference type="SUPFAM" id="SSF141371">
    <property type="entry name" value="PilZ domain-like"/>
    <property type="match status" value="1"/>
</dbReference>
<name>A0A5S9N399_9GAMM</name>
<evidence type="ECO:0000256" key="1">
    <source>
        <dbReference type="PIRNR" id="PIRNR028141"/>
    </source>
</evidence>
<protein>
    <recommendedName>
        <fullName evidence="1">Cyclic diguanosine monophosphate-binding protein</fullName>
        <shortName evidence="1">c-di-GMP-binding protein</shortName>
    </recommendedName>
    <alternativeName>
        <fullName evidence="1">Pilz domain-containing protein</fullName>
    </alternativeName>
</protein>
<dbReference type="Pfam" id="PF07238">
    <property type="entry name" value="PilZ"/>
    <property type="match status" value="1"/>
</dbReference>